<accession>A0A4C1W8V8</accession>
<dbReference type="AlphaFoldDB" id="A0A4C1W8V8"/>
<proteinExistence type="predicted"/>
<comment type="caution">
    <text evidence="1">The sequence shown here is derived from an EMBL/GenBank/DDBJ whole genome shotgun (WGS) entry which is preliminary data.</text>
</comment>
<dbReference type="Proteomes" id="UP000299102">
    <property type="component" value="Unassembled WGS sequence"/>
</dbReference>
<keyword evidence="2" id="KW-1185">Reference proteome</keyword>
<sequence length="93" mass="10831">MCSSSRGGDLGFKSLQSKTKRWWGPLSRKTFKTREDDGEPLKRSNQKRSFRIEKLPLWCVWCKRTTLCVCPPVCMSGLSLKRLNRSRCTFTEL</sequence>
<dbReference type="EMBL" id="BGZK01000492">
    <property type="protein sequence ID" value="GBP46959.1"/>
    <property type="molecule type" value="Genomic_DNA"/>
</dbReference>
<protein>
    <submittedName>
        <fullName evidence="1">Uncharacterized protein</fullName>
    </submittedName>
</protein>
<evidence type="ECO:0000313" key="1">
    <source>
        <dbReference type="EMBL" id="GBP46959.1"/>
    </source>
</evidence>
<reference evidence="1 2" key="1">
    <citation type="journal article" date="2019" name="Commun. Biol.">
        <title>The bagworm genome reveals a unique fibroin gene that provides high tensile strength.</title>
        <authorList>
            <person name="Kono N."/>
            <person name="Nakamura H."/>
            <person name="Ohtoshi R."/>
            <person name="Tomita M."/>
            <person name="Numata K."/>
            <person name="Arakawa K."/>
        </authorList>
    </citation>
    <scope>NUCLEOTIDE SEQUENCE [LARGE SCALE GENOMIC DNA]</scope>
</reference>
<evidence type="ECO:0000313" key="2">
    <source>
        <dbReference type="Proteomes" id="UP000299102"/>
    </source>
</evidence>
<organism evidence="1 2">
    <name type="scientific">Eumeta variegata</name>
    <name type="common">Bagworm moth</name>
    <name type="synonym">Eumeta japonica</name>
    <dbReference type="NCBI Taxonomy" id="151549"/>
    <lineage>
        <taxon>Eukaryota</taxon>
        <taxon>Metazoa</taxon>
        <taxon>Ecdysozoa</taxon>
        <taxon>Arthropoda</taxon>
        <taxon>Hexapoda</taxon>
        <taxon>Insecta</taxon>
        <taxon>Pterygota</taxon>
        <taxon>Neoptera</taxon>
        <taxon>Endopterygota</taxon>
        <taxon>Lepidoptera</taxon>
        <taxon>Glossata</taxon>
        <taxon>Ditrysia</taxon>
        <taxon>Tineoidea</taxon>
        <taxon>Psychidae</taxon>
        <taxon>Oiketicinae</taxon>
        <taxon>Eumeta</taxon>
    </lineage>
</organism>
<name>A0A4C1W8V8_EUMVA</name>
<gene>
    <name evidence="1" type="ORF">EVAR_30991_1</name>
</gene>